<evidence type="ECO:0000313" key="3">
    <source>
        <dbReference type="Proteomes" id="UP000192575"/>
    </source>
</evidence>
<evidence type="ECO:0000313" key="2">
    <source>
        <dbReference type="EMBL" id="OQQ88729.1"/>
    </source>
</evidence>
<keyword evidence="1" id="KW-1133">Transmembrane helix</keyword>
<keyword evidence="1" id="KW-0472">Membrane</keyword>
<proteinExistence type="predicted"/>
<name>A0A1V9R6P7_9LACO</name>
<organism evidence="2 3">
    <name type="scientific">Ligilactobacillus salivarius</name>
    <dbReference type="NCBI Taxonomy" id="1624"/>
    <lineage>
        <taxon>Bacteria</taxon>
        <taxon>Bacillati</taxon>
        <taxon>Bacillota</taxon>
        <taxon>Bacilli</taxon>
        <taxon>Lactobacillales</taxon>
        <taxon>Lactobacillaceae</taxon>
        <taxon>Ligilactobacillus</taxon>
    </lineage>
</organism>
<dbReference type="Proteomes" id="UP000192575">
    <property type="component" value="Unassembled WGS sequence"/>
</dbReference>
<comment type="caution">
    <text evidence="2">The sequence shown here is derived from an EMBL/GenBank/DDBJ whole genome shotgun (WGS) entry which is preliminary data.</text>
</comment>
<sequence length="76" mass="8675">MLMKVSLNSGRKEDYQPLLKCIGSLLTFLTMFLIKPLTVFINSCKELLDAISDLVVAATKVVRVCQEFLKQIKNRR</sequence>
<protein>
    <submittedName>
        <fullName evidence="2">Uncharacterized protein</fullName>
    </submittedName>
</protein>
<dbReference type="AlphaFoldDB" id="A0A1V9R6P7"/>
<evidence type="ECO:0000256" key="1">
    <source>
        <dbReference type="SAM" id="Phobius"/>
    </source>
</evidence>
<reference evidence="2 3" key="1">
    <citation type="submission" date="2017-03" db="EMBL/GenBank/DDBJ databases">
        <title>Phylogenomics and comparative genomics of Lactobacillus salivarius, a mammalian gut commensal.</title>
        <authorList>
            <person name="Harris H.M."/>
        </authorList>
    </citation>
    <scope>NUCLEOTIDE SEQUENCE [LARGE SCALE GENOMIC DNA]</scope>
    <source>
        <strain evidence="2 3">JCM 1047</strain>
    </source>
</reference>
<feature type="transmembrane region" description="Helical" evidence="1">
    <location>
        <begin position="21"/>
        <end position="41"/>
    </location>
</feature>
<dbReference type="EMBL" id="NBEF01000043">
    <property type="protein sequence ID" value="OQQ88729.1"/>
    <property type="molecule type" value="Genomic_DNA"/>
</dbReference>
<gene>
    <name evidence="2" type="ORF">B6U56_10745</name>
</gene>
<accession>A0A1V9R6P7</accession>
<keyword evidence="1" id="KW-0812">Transmembrane</keyword>